<dbReference type="Proteomes" id="UP001152519">
    <property type="component" value="Unassembled WGS sequence"/>
</dbReference>
<dbReference type="InterPro" id="IPR001646">
    <property type="entry name" value="5peptide_repeat"/>
</dbReference>
<dbReference type="Gene3D" id="2.160.20.80">
    <property type="entry name" value="E3 ubiquitin-protein ligase SopA"/>
    <property type="match status" value="1"/>
</dbReference>
<name>A0A9W4DNS7_9ACTN</name>
<comment type="caution">
    <text evidence="1">The sequence shown here is derived from an EMBL/GenBank/DDBJ whole genome shotgun (WGS) entry which is preliminary data.</text>
</comment>
<evidence type="ECO:0000313" key="2">
    <source>
        <dbReference type="Proteomes" id="UP001152519"/>
    </source>
</evidence>
<evidence type="ECO:0008006" key="3">
    <source>
        <dbReference type="Google" id="ProtNLM"/>
    </source>
</evidence>
<proteinExistence type="predicted"/>
<protein>
    <recommendedName>
        <fullName evidence="3">Pentapeptide repeat-containing protein</fullName>
    </recommendedName>
</protein>
<reference evidence="1" key="1">
    <citation type="submission" date="2021-05" db="EMBL/GenBank/DDBJ databases">
        <authorList>
            <person name="Arsene-Ploetze F."/>
        </authorList>
    </citation>
    <scope>NUCLEOTIDE SEQUENCE</scope>
    <source>
        <strain evidence="1">DSM 42138</strain>
    </source>
</reference>
<accession>A0A9W4DNS7</accession>
<sequence length="266" mass="28113">MEHSELRADCGNCFGLCCVALAFTRSADFARDKAAGEPCGHLGADHRCGIHDRLRDRGYAGCTVYDCLGAGQKVSRHTFAGQDWRDAADGGRAMFAVLPVVRQLHELLRHLAEVRTLPAAAELYEAAAEAATRIEALSLGGADELLALDVAAERGRVGELLRSASALARAAFPRRRNHRGADLMGSRLRGADLRGADLRGALVIGADLRGADLRGADLLGTDLRGARLGGADLRGTLFLTAPQLAAASGDPATRLPQDLAHPAHWA</sequence>
<dbReference type="AlphaFoldDB" id="A0A9W4DNS7"/>
<dbReference type="InterPro" id="IPR051082">
    <property type="entry name" value="Pentapeptide-BTB/POZ_domain"/>
</dbReference>
<dbReference type="Pfam" id="PF00805">
    <property type="entry name" value="Pentapeptide"/>
    <property type="match status" value="2"/>
</dbReference>
<organism evidence="1 2">
    <name type="scientific">Actinacidiphila cocklensis</name>
    <dbReference type="NCBI Taxonomy" id="887465"/>
    <lineage>
        <taxon>Bacteria</taxon>
        <taxon>Bacillati</taxon>
        <taxon>Actinomycetota</taxon>
        <taxon>Actinomycetes</taxon>
        <taxon>Kitasatosporales</taxon>
        <taxon>Streptomycetaceae</taxon>
        <taxon>Actinacidiphila</taxon>
    </lineage>
</organism>
<dbReference type="SUPFAM" id="SSF141571">
    <property type="entry name" value="Pentapeptide repeat-like"/>
    <property type="match status" value="1"/>
</dbReference>
<dbReference type="PANTHER" id="PTHR14136">
    <property type="entry name" value="BTB_POZ DOMAIN-CONTAINING PROTEIN KCTD9"/>
    <property type="match status" value="1"/>
</dbReference>
<dbReference type="RefSeq" id="WP_251488930.1">
    <property type="nucleotide sequence ID" value="NZ_CAJSLV010000048.1"/>
</dbReference>
<gene>
    <name evidence="1" type="ORF">SCOCK_20366</name>
</gene>
<dbReference type="EMBL" id="CAJSLV010000048">
    <property type="protein sequence ID" value="CAG6393335.1"/>
    <property type="molecule type" value="Genomic_DNA"/>
</dbReference>
<dbReference type="PANTHER" id="PTHR14136:SF37">
    <property type="entry name" value="PENTAPEPTIDE REPEAT-CONTAINING PROTEIN"/>
    <property type="match status" value="1"/>
</dbReference>
<keyword evidence="2" id="KW-1185">Reference proteome</keyword>
<evidence type="ECO:0000313" key="1">
    <source>
        <dbReference type="EMBL" id="CAG6393335.1"/>
    </source>
</evidence>